<dbReference type="Gene3D" id="2.60.120.200">
    <property type="match status" value="2"/>
</dbReference>
<feature type="domain" description="LamG-like jellyroll fold" evidence="3">
    <location>
        <begin position="760"/>
        <end position="900"/>
    </location>
</feature>
<organism evidence="4 5">
    <name type="scientific">Virgisporangium aurantiacum</name>
    <dbReference type="NCBI Taxonomy" id="175570"/>
    <lineage>
        <taxon>Bacteria</taxon>
        <taxon>Bacillati</taxon>
        <taxon>Actinomycetota</taxon>
        <taxon>Actinomycetes</taxon>
        <taxon>Micromonosporales</taxon>
        <taxon>Micromonosporaceae</taxon>
        <taxon>Virgisporangium</taxon>
    </lineage>
</organism>
<evidence type="ECO:0000259" key="3">
    <source>
        <dbReference type="SMART" id="SM00560"/>
    </source>
</evidence>
<dbReference type="InterPro" id="IPR013320">
    <property type="entry name" value="ConA-like_dom_sf"/>
</dbReference>
<dbReference type="GO" id="GO:0006955">
    <property type="term" value="P:immune response"/>
    <property type="evidence" value="ECO:0007669"/>
    <property type="project" value="InterPro"/>
</dbReference>
<proteinExistence type="predicted"/>
<keyword evidence="2" id="KW-1015">Disulfide bond</keyword>
<comment type="caution">
    <text evidence="4">The sequence shown here is derived from an EMBL/GenBank/DDBJ whole genome shotgun (WGS) entry which is preliminary data.</text>
</comment>
<dbReference type="PANTHER" id="PTHR46943:SF1">
    <property type="entry name" value="PENTRAXIN-RELATED PROTEIN PTX3"/>
    <property type="match status" value="1"/>
</dbReference>
<evidence type="ECO:0000256" key="2">
    <source>
        <dbReference type="ARBA" id="ARBA00023157"/>
    </source>
</evidence>
<dbReference type="InterPro" id="IPR006558">
    <property type="entry name" value="LamG-like"/>
</dbReference>
<name>A0A8J3ZE95_9ACTN</name>
<protein>
    <recommendedName>
        <fullName evidence="3">LamG-like jellyroll fold domain-containing protein</fullName>
    </recommendedName>
</protein>
<dbReference type="PANTHER" id="PTHR46943">
    <property type="entry name" value="PENTRAXIN-RELATED PROTEIN PTX3"/>
    <property type="match status" value="1"/>
</dbReference>
<dbReference type="SUPFAM" id="SSF49899">
    <property type="entry name" value="Concanavalin A-like lectins/glucanases"/>
    <property type="match status" value="2"/>
</dbReference>
<accession>A0A8J3ZE95</accession>
<gene>
    <name evidence="4" type="ORF">Vau01_087190</name>
</gene>
<evidence type="ECO:0000313" key="4">
    <source>
        <dbReference type="EMBL" id="GIJ61203.1"/>
    </source>
</evidence>
<dbReference type="Proteomes" id="UP000612585">
    <property type="component" value="Unassembled WGS sequence"/>
</dbReference>
<dbReference type="EMBL" id="BOPG01000064">
    <property type="protein sequence ID" value="GIJ61203.1"/>
    <property type="molecule type" value="Genomic_DNA"/>
</dbReference>
<evidence type="ECO:0000313" key="5">
    <source>
        <dbReference type="Proteomes" id="UP000612585"/>
    </source>
</evidence>
<dbReference type="RefSeq" id="WP_204005999.1">
    <property type="nucleotide sequence ID" value="NZ_BOPG01000064.1"/>
</dbReference>
<keyword evidence="5" id="KW-1185">Reference proteome</keyword>
<dbReference type="Pfam" id="PF13385">
    <property type="entry name" value="Laminin_G_3"/>
    <property type="match status" value="2"/>
</dbReference>
<reference evidence="4" key="1">
    <citation type="submission" date="2021-01" db="EMBL/GenBank/DDBJ databases">
        <title>Whole genome shotgun sequence of Virgisporangium aurantiacum NBRC 16421.</title>
        <authorList>
            <person name="Komaki H."/>
            <person name="Tamura T."/>
        </authorList>
    </citation>
    <scope>NUCLEOTIDE SEQUENCE</scope>
    <source>
        <strain evidence="4">NBRC 16421</strain>
    </source>
</reference>
<sequence length="1383" mass="144492">MAWFSAAAVALAAGGGVTGSVRDGETAVPVVDTAKTTAAERSASLSAVSTGERVEVAERATPTRQVFAEPDGSFTMRLDAAPVRAKRGDAWVPIDTTLRRRADGTVEPVASALPLTVSGGGTGPLVRLADGKRWLELRWPTPLPAPALSGATATYPEVLPGVDLRITAGAQGFSEVLVVKDRAAAARVARVRFGLATNGLTVDADASGAVSARDATGAVVFTSPAPAMWDAAGRDAVGTVEVTPGALTVVPDRALLDDPATTYPVSIDPDFGPPFVGWTKVFSNNPGRSYWNGSGGDDALQKVGKCFVASGECGTVGVAHSFYQFDISALRGAQILSPTKLNVHNIWAPSCNARVFEVWQTGPIGSGTTWNAQPGGWWGPIGTPNEAHGYNHAVCPANLAPAVTNAPAWVGVDAQQSIINRLNDGSTLATFGLKGAGNETDDLGWKKFDGVQLVVRYNWPPDAPGGLWANAGQGPNLGCPLTRDVAFVPSPRPTLHAALSDKDGQNLQAEFEWWNYGGTAPVGSQRTDGQGNGLAHQVTVPPGAFADRSAISWRVRGWDGIAWGPWSAFCQLTVDMTAPQRPATLTSTDYPADAFGGYVGKTGSFTVTAGDPDVIGYQWSLNFQDLPIVDTNSPKFVRAVGGTATIRATPTREGPNDLYVRAVDRALNVSPVWQKPDGNGGFVPGGYHFLVGSAVPGPVGYWPLDGIGTNTAPDSSGHHHTGTVSDRFGWVAGRHGDALWFDGTAGQVTTTGGPTVDTSGTFTVSAWAKLDGIGGHPAVVSQDSNQTAGFQLQATPDGHWAFAMFAGDVAGGGAVHDRIVATDPLKVGAWTHLVGSYDSGADEMRLYVDGGLAAVGAHRDAYRSTGPLTIGRSMWNGGPSDFFPGAVDEVRAYNRLLVEGEVADLANRPALEEGFYPFDEGTGTTAQDGSGYYRAGTLAGGASWVPGTVGAGAVALNGVDGAVTTGAPAVRTDGSFTVTARVRLTAANGRAQTVISQDGPNSSGFQLRYQADGKWAFRVARADAASPTWLPVVSNARADEGQWVHLAGVYDAARGEVRLYVDTVEHVAPGRVTANVAGNLAIGRGRQAGAAVEFLDGRVDDVHVYTGALTRDQIVADNITPVTKRSTVYMGQLSRYNDMTGRTWVTSGPVPRTAHYVGSLGILAPEGTPGTRMLYSCSYPGGQFVSGRADCEGRTTLGEIGLVYATAPADVPTQAVYRCNHENGNHLVSTSSTCAGEEGYRPEGLLGYTVAYRMLIRYNSSAFGDHLTTVVGPPTGYRIEGRQGMVALTAEPGTVGLYSCVDSAAGDGDEFLSTDATCGGGTAQARYWIGNIWVDPPPALSGRDAMRLYNCAVTSSGERFTSLSDDCERQSVVGPLGYVVFGR</sequence>
<dbReference type="SMART" id="SM00560">
    <property type="entry name" value="LamGL"/>
    <property type="match status" value="2"/>
</dbReference>
<evidence type="ECO:0000256" key="1">
    <source>
        <dbReference type="ARBA" id="ARBA00022729"/>
    </source>
</evidence>
<dbReference type="InterPro" id="IPR042837">
    <property type="entry name" value="PTX3"/>
</dbReference>
<keyword evidence="1" id="KW-0732">Signal</keyword>
<feature type="domain" description="LamG-like jellyroll fold" evidence="3">
    <location>
        <begin position="974"/>
        <end position="1112"/>
    </location>
</feature>